<evidence type="ECO:0000313" key="1">
    <source>
        <dbReference type="EMBL" id="KAG9968086.1"/>
    </source>
</evidence>
<dbReference type="GO" id="GO:0003735">
    <property type="term" value="F:structural constituent of ribosome"/>
    <property type="evidence" value="ECO:0007669"/>
    <property type="project" value="InterPro"/>
</dbReference>
<dbReference type="EMBL" id="JAHFXS010003515">
    <property type="protein sequence ID" value="KAG9968086.1"/>
    <property type="molecule type" value="Genomic_DNA"/>
</dbReference>
<gene>
    <name evidence="2" type="ORF">KCU98_g15920</name>
    <name evidence="1" type="ORF">KCU98_g15963</name>
</gene>
<dbReference type="GO" id="GO:0022625">
    <property type="term" value="C:cytosolic large ribosomal subunit"/>
    <property type="evidence" value="ECO:0007669"/>
    <property type="project" value="TreeGrafter"/>
</dbReference>
<dbReference type="InterPro" id="IPR000915">
    <property type="entry name" value="60S_ribosomal_eL6"/>
</dbReference>
<dbReference type="Pfam" id="PF01159">
    <property type="entry name" value="Ribosomal_L6e"/>
    <property type="match status" value="1"/>
</dbReference>
<organism evidence="1 3">
    <name type="scientific">Aureobasidium melanogenum</name>
    <name type="common">Aureobasidium pullulans var. melanogenum</name>
    <dbReference type="NCBI Taxonomy" id="46634"/>
    <lineage>
        <taxon>Eukaryota</taxon>
        <taxon>Fungi</taxon>
        <taxon>Dikarya</taxon>
        <taxon>Ascomycota</taxon>
        <taxon>Pezizomycotina</taxon>
        <taxon>Dothideomycetes</taxon>
        <taxon>Dothideomycetidae</taxon>
        <taxon>Dothideales</taxon>
        <taxon>Saccotheciaceae</taxon>
        <taxon>Aureobasidium</taxon>
    </lineage>
</organism>
<dbReference type="GO" id="GO:0003723">
    <property type="term" value="F:RNA binding"/>
    <property type="evidence" value="ECO:0007669"/>
    <property type="project" value="TreeGrafter"/>
</dbReference>
<feature type="non-terminal residue" evidence="1">
    <location>
        <position position="84"/>
    </location>
</feature>
<accession>A0A9P8FDB0</accession>
<dbReference type="EMBL" id="JAHFXS010003493">
    <property type="protein sequence ID" value="KAG9968149.1"/>
    <property type="molecule type" value="Genomic_DNA"/>
</dbReference>
<reference evidence="1" key="1">
    <citation type="journal article" date="2021" name="J Fungi (Basel)">
        <title>Virulence traits and population genomics of the black yeast Aureobasidium melanogenum.</title>
        <authorList>
            <person name="Cernosa A."/>
            <person name="Sun X."/>
            <person name="Gostincar C."/>
            <person name="Fang C."/>
            <person name="Gunde-Cimerman N."/>
            <person name="Song Z."/>
        </authorList>
    </citation>
    <scope>NUCLEOTIDE SEQUENCE</scope>
    <source>
        <strain evidence="1">EXF-9298</strain>
    </source>
</reference>
<dbReference type="PANTHER" id="PTHR10715">
    <property type="entry name" value="60S RIBOSOMAL PROTEIN L6"/>
    <property type="match status" value="1"/>
</dbReference>
<dbReference type="PANTHER" id="PTHR10715:SF0">
    <property type="entry name" value="LARGE RIBOSOMAL SUBUNIT PROTEIN EL6"/>
    <property type="match status" value="1"/>
</dbReference>
<evidence type="ECO:0000313" key="2">
    <source>
        <dbReference type="EMBL" id="KAG9968149.1"/>
    </source>
</evidence>
<evidence type="ECO:0008006" key="4">
    <source>
        <dbReference type="Google" id="ProtNLM"/>
    </source>
</evidence>
<protein>
    <recommendedName>
        <fullName evidence="4">60S ribosomal protein L6</fullName>
    </recommendedName>
</protein>
<dbReference type="Proteomes" id="UP000729357">
    <property type="component" value="Unassembled WGS sequence"/>
</dbReference>
<proteinExistence type="predicted"/>
<comment type="caution">
    <text evidence="1">The sequence shown here is derived from an EMBL/GenBank/DDBJ whole genome shotgun (WGS) entry which is preliminary data.</text>
</comment>
<feature type="non-terminal residue" evidence="1">
    <location>
        <position position="1"/>
    </location>
</feature>
<dbReference type="GO" id="GO:0000027">
    <property type="term" value="P:ribosomal large subunit assembly"/>
    <property type="evidence" value="ECO:0007669"/>
    <property type="project" value="TreeGrafter"/>
</dbReference>
<evidence type="ECO:0000313" key="3">
    <source>
        <dbReference type="Proteomes" id="UP000729357"/>
    </source>
</evidence>
<name>A0A9P8FDB0_AURME</name>
<dbReference type="GO" id="GO:0002181">
    <property type="term" value="P:cytoplasmic translation"/>
    <property type="evidence" value="ECO:0007669"/>
    <property type="project" value="TreeGrafter"/>
</dbReference>
<reference evidence="1" key="2">
    <citation type="submission" date="2021-08" db="EMBL/GenBank/DDBJ databases">
        <authorList>
            <person name="Gostincar C."/>
            <person name="Sun X."/>
            <person name="Song Z."/>
            <person name="Gunde-Cimerman N."/>
        </authorList>
    </citation>
    <scope>NUCLEOTIDE SEQUENCE</scope>
    <source>
        <strain evidence="1">EXF-9298</strain>
    </source>
</reference>
<keyword evidence="3" id="KW-1185">Reference proteome</keyword>
<dbReference type="AlphaFoldDB" id="A0A9P8FDB0"/>
<sequence>SVVEKVGGDAYFAREKKSKAKGEEAFFKQGEKPEAKKVASGRAEDQKTVDRAILASLKKEPFLISYLGSTFSLRSGDKPHEMVF</sequence>